<evidence type="ECO:0000259" key="1">
    <source>
        <dbReference type="PROSITE" id="PS50006"/>
    </source>
</evidence>
<feature type="domain" description="FHA" evidence="1">
    <location>
        <begin position="23"/>
        <end position="72"/>
    </location>
</feature>
<dbReference type="RefSeq" id="WP_265257920.1">
    <property type="nucleotide sequence ID" value="NZ_QZCV01000002.1"/>
</dbReference>
<dbReference type="EMBL" id="QZCW01000002">
    <property type="protein sequence ID" value="MCW5322319.1"/>
    <property type="molecule type" value="Genomic_DNA"/>
</dbReference>
<protein>
    <submittedName>
        <fullName evidence="2">FHA domain-containing protein</fullName>
    </submittedName>
</protein>
<dbReference type="InterPro" id="IPR008984">
    <property type="entry name" value="SMAD_FHA_dom_sf"/>
</dbReference>
<dbReference type="PANTHER" id="PTHR23308">
    <property type="entry name" value="NUCLEAR INHIBITOR OF PROTEIN PHOSPHATASE-1"/>
    <property type="match status" value="1"/>
</dbReference>
<name>A0ABT3KVD3_9BURK</name>
<dbReference type="InterPro" id="IPR050923">
    <property type="entry name" value="Cell_Proc_Reg/RNA_Proc"/>
</dbReference>
<keyword evidence="3" id="KW-1185">Reference proteome</keyword>
<dbReference type="InterPro" id="IPR000253">
    <property type="entry name" value="FHA_dom"/>
</dbReference>
<sequence>MPRMIFSIDGNVIKDVQLTQKRTTLGRRPYNDMAIDDLAVSGEHAVIHMVGREVQIEDLGSTNGTYVNAKPVKRQTLRDGDTLEVGQYKIRFLQEAKDQSGASPAPAAPASTPMSAIIRVLSGRAAGGEVSLQKVVTTIGQPGVAIAAITKQPQDFVLTHIEGRDSPLLNGVSIGPAPIPLKHGDRLELAGTQMQFEQSGISGADTEDGGGR</sequence>
<dbReference type="CDD" id="cd00060">
    <property type="entry name" value="FHA"/>
    <property type="match status" value="1"/>
</dbReference>
<dbReference type="SMART" id="SM00240">
    <property type="entry name" value="FHA"/>
    <property type="match status" value="1"/>
</dbReference>
<accession>A0ABT3KVD3</accession>
<dbReference type="SUPFAM" id="SSF49879">
    <property type="entry name" value="SMAD/FHA domain"/>
    <property type="match status" value="2"/>
</dbReference>
<evidence type="ECO:0000313" key="2">
    <source>
        <dbReference type="EMBL" id="MCW5322319.1"/>
    </source>
</evidence>
<organism evidence="2 3">
    <name type="scientific">Verminephrobacter aporrectodeae subsp. tuberculatae</name>
    <dbReference type="NCBI Taxonomy" id="1110392"/>
    <lineage>
        <taxon>Bacteria</taxon>
        <taxon>Pseudomonadati</taxon>
        <taxon>Pseudomonadota</taxon>
        <taxon>Betaproteobacteria</taxon>
        <taxon>Burkholderiales</taxon>
        <taxon>Comamonadaceae</taxon>
        <taxon>Verminephrobacter</taxon>
    </lineage>
</organism>
<dbReference type="PROSITE" id="PS50006">
    <property type="entry name" value="FHA_DOMAIN"/>
    <property type="match status" value="1"/>
</dbReference>
<proteinExistence type="predicted"/>
<dbReference type="Proteomes" id="UP001208935">
    <property type="component" value="Unassembled WGS sequence"/>
</dbReference>
<dbReference type="Pfam" id="PF00498">
    <property type="entry name" value="FHA"/>
    <property type="match status" value="1"/>
</dbReference>
<evidence type="ECO:0000313" key="3">
    <source>
        <dbReference type="Proteomes" id="UP001208935"/>
    </source>
</evidence>
<dbReference type="Gene3D" id="2.60.200.20">
    <property type="match status" value="1"/>
</dbReference>
<reference evidence="3" key="1">
    <citation type="submission" date="2023-07" db="EMBL/GenBank/DDBJ databases">
        <title>Verminephrobacter genomes.</title>
        <authorList>
            <person name="Lund M.B."/>
        </authorList>
    </citation>
    <scope>NUCLEOTIDE SEQUENCE [LARGE SCALE GENOMIC DNA]</scope>
    <source>
        <strain evidence="3">AtM5-05</strain>
    </source>
</reference>
<gene>
    <name evidence="2" type="ORF">D5039_14510</name>
</gene>
<comment type="caution">
    <text evidence="2">The sequence shown here is derived from an EMBL/GenBank/DDBJ whole genome shotgun (WGS) entry which is preliminary data.</text>
</comment>